<evidence type="ECO:0000259" key="6">
    <source>
        <dbReference type="Pfam" id="PF25944"/>
    </source>
</evidence>
<dbReference type="NCBIfam" id="TIGR01730">
    <property type="entry name" value="RND_mfp"/>
    <property type="match status" value="1"/>
</dbReference>
<dbReference type="InterPro" id="IPR058625">
    <property type="entry name" value="MdtA-like_BSH"/>
</dbReference>
<dbReference type="InterPro" id="IPR058626">
    <property type="entry name" value="MdtA-like_b-barrel"/>
</dbReference>
<sequence length="407" mass="43826">MTEGSFHRRRSGAVWLVGAVLALAAGGGAWLWYDGSLPGTTTPAQAQTAAPPPPPVTVSHPLRRDLIEWDEFTGQFGAVDYVEIRARVPGYLQSIHFQDGQIVQKGALLFVIDPRPYEAALASAKAQLAQSNARLDLANQQLARAGALRQRDVLSASTYDERVQEVRVAAAGVEVSRSAVQTAELDLEFTRITAPVSGRVSQREVSIGNLIAGGTGGAPTLLTTIVSLDPIYFNFDMSESDFLAYQRATARGLLAQQRDGAVGVQARLFDERDWPLEGRIDFVDNQVDRGAGTIRVRAVFDNPTMMLTPGQFGRLRLPGSERYTATLVPDSAIVSDQSSKIVLTVAEDGTVVPKPVRPGPIEDGLRIIRSGLEPTDRVIISGIVRARPGSKVTPQDGEIQPEQVASP</sequence>
<dbReference type="GO" id="GO:0022857">
    <property type="term" value="F:transmembrane transporter activity"/>
    <property type="evidence" value="ECO:0007669"/>
    <property type="project" value="InterPro"/>
</dbReference>
<dbReference type="InterPro" id="IPR058627">
    <property type="entry name" value="MdtA-like_C"/>
</dbReference>
<dbReference type="Pfam" id="PF25967">
    <property type="entry name" value="RND-MFP_C"/>
    <property type="match status" value="1"/>
</dbReference>
<dbReference type="Pfam" id="PF25944">
    <property type="entry name" value="Beta-barrel_RND"/>
    <property type="match status" value="1"/>
</dbReference>
<comment type="subcellular location">
    <subcellularLocation>
        <location evidence="1">Cell envelope</location>
    </subcellularLocation>
</comment>
<protein>
    <submittedName>
        <fullName evidence="8">MexE family multidrug efflux RND transporter periplasmic adaptor subunit</fullName>
    </submittedName>
</protein>
<dbReference type="Gene3D" id="1.10.287.470">
    <property type="entry name" value="Helix hairpin bin"/>
    <property type="match status" value="1"/>
</dbReference>
<evidence type="ECO:0000256" key="3">
    <source>
        <dbReference type="SAM" id="Phobius"/>
    </source>
</evidence>
<proteinExistence type="inferred from homology"/>
<feature type="domain" description="Multidrug resistance protein MdtA-like beta-barrel" evidence="6">
    <location>
        <begin position="230"/>
        <end position="317"/>
    </location>
</feature>
<dbReference type="RefSeq" id="WP_044428307.1">
    <property type="nucleotide sequence ID" value="NZ_BJYZ01000009.1"/>
</dbReference>
<name>A0A512DP32_9PROT</name>
<dbReference type="GO" id="GO:0046677">
    <property type="term" value="P:response to antibiotic"/>
    <property type="evidence" value="ECO:0007669"/>
    <property type="project" value="TreeGrafter"/>
</dbReference>
<feature type="domain" description="Multidrug resistance protein MdtA-like barrel-sandwich hybrid" evidence="5">
    <location>
        <begin position="82"/>
        <end position="215"/>
    </location>
</feature>
<dbReference type="Gene3D" id="2.40.30.170">
    <property type="match status" value="1"/>
</dbReference>
<dbReference type="PANTHER" id="PTHR30158:SF24">
    <property type="entry name" value="HLYD FAMILY SECRETION PROTEIN"/>
    <property type="match status" value="1"/>
</dbReference>
<dbReference type="Proteomes" id="UP000321523">
    <property type="component" value="Unassembled WGS sequence"/>
</dbReference>
<gene>
    <name evidence="8" type="ORF">SAE02_23660</name>
</gene>
<feature type="transmembrane region" description="Helical" evidence="3">
    <location>
        <begin position="12"/>
        <end position="33"/>
    </location>
</feature>
<dbReference type="InterPro" id="IPR006143">
    <property type="entry name" value="RND_pump_MFP"/>
</dbReference>
<evidence type="ECO:0000256" key="1">
    <source>
        <dbReference type="ARBA" id="ARBA00004196"/>
    </source>
</evidence>
<keyword evidence="3" id="KW-0472">Membrane</keyword>
<keyword evidence="3" id="KW-0812">Transmembrane</keyword>
<dbReference type="SUPFAM" id="SSF111369">
    <property type="entry name" value="HlyD-like secretion proteins"/>
    <property type="match status" value="1"/>
</dbReference>
<evidence type="ECO:0000313" key="9">
    <source>
        <dbReference type="Proteomes" id="UP000321523"/>
    </source>
</evidence>
<dbReference type="Pfam" id="PF25917">
    <property type="entry name" value="BSH_RND"/>
    <property type="match status" value="1"/>
</dbReference>
<dbReference type="OrthoDB" id="9816569at2"/>
<dbReference type="Gene3D" id="2.40.420.20">
    <property type="match status" value="1"/>
</dbReference>
<evidence type="ECO:0000259" key="4">
    <source>
        <dbReference type="Pfam" id="PF25876"/>
    </source>
</evidence>
<feature type="domain" description="Multidrug resistance protein MdtA-like C-terminal permuted SH3" evidence="7">
    <location>
        <begin position="325"/>
        <end position="383"/>
    </location>
</feature>
<dbReference type="AlphaFoldDB" id="A0A512DP32"/>
<comment type="similarity">
    <text evidence="2">Belongs to the membrane fusion protein (MFP) (TC 8.A.1) family.</text>
</comment>
<feature type="domain" description="Multidrug resistance protein MdtA-like alpha-helical hairpin" evidence="4">
    <location>
        <begin position="121"/>
        <end position="190"/>
    </location>
</feature>
<organism evidence="8 9">
    <name type="scientific">Skermanella aerolata</name>
    <dbReference type="NCBI Taxonomy" id="393310"/>
    <lineage>
        <taxon>Bacteria</taxon>
        <taxon>Pseudomonadati</taxon>
        <taxon>Pseudomonadota</taxon>
        <taxon>Alphaproteobacteria</taxon>
        <taxon>Rhodospirillales</taxon>
        <taxon>Azospirillaceae</taxon>
        <taxon>Skermanella</taxon>
    </lineage>
</organism>
<keyword evidence="3" id="KW-1133">Transmembrane helix</keyword>
<evidence type="ECO:0000256" key="2">
    <source>
        <dbReference type="ARBA" id="ARBA00009477"/>
    </source>
</evidence>
<keyword evidence="9" id="KW-1185">Reference proteome</keyword>
<dbReference type="InterPro" id="IPR058624">
    <property type="entry name" value="MdtA-like_HH"/>
</dbReference>
<dbReference type="Pfam" id="PF25876">
    <property type="entry name" value="HH_MFP_RND"/>
    <property type="match status" value="1"/>
</dbReference>
<comment type="caution">
    <text evidence="8">The sequence shown here is derived from an EMBL/GenBank/DDBJ whole genome shotgun (WGS) entry which is preliminary data.</text>
</comment>
<reference evidence="8 9" key="1">
    <citation type="submission" date="2019-07" db="EMBL/GenBank/DDBJ databases">
        <title>Whole genome shotgun sequence of Skermanella aerolata NBRC 106429.</title>
        <authorList>
            <person name="Hosoyama A."/>
            <person name="Uohara A."/>
            <person name="Ohji S."/>
            <person name="Ichikawa N."/>
        </authorList>
    </citation>
    <scope>NUCLEOTIDE SEQUENCE [LARGE SCALE GENOMIC DNA]</scope>
    <source>
        <strain evidence="8 9">NBRC 106429</strain>
    </source>
</reference>
<dbReference type="GO" id="GO:0030313">
    <property type="term" value="C:cell envelope"/>
    <property type="evidence" value="ECO:0007669"/>
    <property type="project" value="UniProtKB-SubCell"/>
</dbReference>
<accession>A0A512DP32</accession>
<evidence type="ECO:0000313" key="8">
    <source>
        <dbReference type="EMBL" id="GEO38218.1"/>
    </source>
</evidence>
<dbReference type="Gene3D" id="2.40.50.100">
    <property type="match status" value="1"/>
</dbReference>
<dbReference type="GO" id="GO:0005886">
    <property type="term" value="C:plasma membrane"/>
    <property type="evidence" value="ECO:0007669"/>
    <property type="project" value="TreeGrafter"/>
</dbReference>
<evidence type="ECO:0000259" key="5">
    <source>
        <dbReference type="Pfam" id="PF25917"/>
    </source>
</evidence>
<evidence type="ECO:0000259" key="7">
    <source>
        <dbReference type="Pfam" id="PF25967"/>
    </source>
</evidence>
<dbReference type="EMBL" id="BJYZ01000009">
    <property type="protein sequence ID" value="GEO38218.1"/>
    <property type="molecule type" value="Genomic_DNA"/>
</dbReference>
<dbReference type="PANTHER" id="PTHR30158">
    <property type="entry name" value="ACRA/E-RELATED COMPONENT OF DRUG EFFLUX TRANSPORTER"/>
    <property type="match status" value="1"/>
</dbReference>